<reference evidence="3" key="1">
    <citation type="submission" date="2017-04" db="EMBL/GenBank/DDBJ databases">
        <authorList>
            <person name="Varghese N."/>
            <person name="Submissions S."/>
        </authorList>
    </citation>
    <scope>NUCLEOTIDE SEQUENCE [LARGE SCALE GENOMIC DNA]</scope>
    <source>
        <strain evidence="3">RKEM611</strain>
    </source>
</reference>
<keyword evidence="3" id="KW-1185">Reference proteome</keyword>
<dbReference type="RefSeq" id="WP_132323741.1">
    <property type="nucleotide sequence ID" value="NZ_FWZT01000023.1"/>
</dbReference>
<dbReference type="Gene3D" id="3.40.50.620">
    <property type="entry name" value="HUPs"/>
    <property type="match status" value="1"/>
</dbReference>
<dbReference type="Pfam" id="PF02698">
    <property type="entry name" value="DUF218"/>
    <property type="match status" value="1"/>
</dbReference>
<proteinExistence type="predicted"/>
<dbReference type="STRING" id="1513793.SAMN06296036_123107"/>
<dbReference type="AlphaFoldDB" id="A0A1Y6CPG7"/>
<evidence type="ECO:0000259" key="1">
    <source>
        <dbReference type="Pfam" id="PF02698"/>
    </source>
</evidence>
<accession>A0A1Y6CPG7</accession>
<dbReference type="CDD" id="cd06259">
    <property type="entry name" value="YdcF-like"/>
    <property type="match status" value="1"/>
</dbReference>
<organism evidence="2 3">
    <name type="scientific">Pseudobacteriovorax antillogorgiicola</name>
    <dbReference type="NCBI Taxonomy" id="1513793"/>
    <lineage>
        <taxon>Bacteria</taxon>
        <taxon>Pseudomonadati</taxon>
        <taxon>Bdellovibrionota</taxon>
        <taxon>Oligoflexia</taxon>
        <taxon>Oligoflexales</taxon>
        <taxon>Pseudobacteriovoracaceae</taxon>
        <taxon>Pseudobacteriovorax</taxon>
    </lineage>
</organism>
<feature type="domain" description="DUF218" evidence="1">
    <location>
        <begin position="46"/>
        <end position="192"/>
    </location>
</feature>
<sequence length="202" mass="23189">MKKLTIAATALIFSLIIGFTYRIEILNMPMHLLIRDDQPKKGADYILIMMGGVSDRTEHAAKLLQEGYAKKIIFAEAEQTKAMKMGFRMPDGQATLSILKLLEVPDDKIEFLADSANTSSQEEVQLILEHIQTINPEAERLILVTSWFHSSRATWIIERQNTTPIKIESLPTPPPATWWGKESDFLHVFTEYLKWTYYLLVY</sequence>
<gene>
    <name evidence="2" type="ORF">SAMN06296036_123107</name>
</gene>
<dbReference type="OrthoDB" id="2216870at2"/>
<dbReference type="EMBL" id="FWZT01000023">
    <property type="protein sequence ID" value="SMF67196.1"/>
    <property type="molecule type" value="Genomic_DNA"/>
</dbReference>
<protein>
    <submittedName>
        <fullName evidence="2">DUF218 domain-containing protein</fullName>
    </submittedName>
</protein>
<dbReference type="InterPro" id="IPR014729">
    <property type="entry name" value="Rossmann-like_a/b/a_fold"/>
</dbReference>
<dbReference type="InterPro" id="IPR003848">
    <property type="entry name" value="DUF218"/>
</dbReference>
<name>A0A1Y6CPG7_9BACT</name>
<evidence type="ECO:0000313" key="3">
    <source>
        <dbReference type="Proteomes" id="UP000192907"/>
    </source>
</evidence>
<dbReference type="Proteomes" id="UP000192907">
    <property type="component" value="Unassembled WGS sequence"/>
</dbReference>
<evidence type="ECO:0000313" key="2">
    <source>
        <dbReference type="EMBL" id="SMF67196.1"/>
    </source>
</evidence>